<dbReference type="EMBL" id="UINC01001316">
    <property type="protein sequence ID" value="SUZ77444.1"/>
    <property type="molecule type" value="Genomic_DNA"/>
</dbReference>
<gene>
    <name evidence="7" type="ORF">METZ01_LOCUS30298</name>
</gene>
<proteinExistence type="predicted"/>
<keyword evidence="2 5" id="KW-0812">Transmembrane</keyword>
<keyword evidence="4 5" id="KW-0472">Membrane</keyword>
<evidence type="ECO:0000259" key="6">
    <source>
        <dbReference type="Pfam" id="PF01061"/>
    </source>
</evidence>
<feature type="domain" description="ABC-2 type transporter transmembrane" evidence="6">
    <location>
        <begin position="21"/>
        <end position="168"/>
    </location>
</feature>
<evidence type="ECO:0000256" key="5">
    <source>
        <dbReference type="SAM" id="Phobius"/>
    </source>
</evidence>
<comment type="subcellular location">
    <subcellularLocation>
        <location evidence="1">Membrane</location>
        <topology evidence="1">Multi-pass membrane protein</topology>
    </subcellularLocation>
</comment>
<evidence type="ECO:0000256" key="1">
    <source>
        <dbReference type="ARBA" id="ARBA00004141"/>
    </source>
</evidence>
<evidence type="ECO:0000313" key="7">
    <source>
        <dbReference type="EMBL" id="SUZ77444.1"/>
    </source>
</evidence>
<dbReference type="GO" id="GO:0140359">
    <property type="term" value="F:ABC-type transporter activity"/>
    <property type="evidence" value="ECO:0007669"/>
    <property type="project" value="InterPro"/>
</dbReference>
<dbReference type="GO" id="GO:0016020">
    <property type="term" value="C:membrane"/>
    <property type="evidence" value="ECO:0007669"/>
    <property type="project" value="UniProtKB-SubCell"/>
</dbReference>
<accession>A0A381QEX4</accession>
<dbReference type="Pfam" id="PF01061">
    <property type="entry name" value="ABC2_membrane"/>
    <property type="match status" value="1"/>
</dbReference>
<dbReference type="AlphaFoldDB" id="A0A381QEX4"/>
<organism evidence="7">
    <name type="scientific">marine metagenome</name>
    <dbReference type="NCBI Taxonomy" id="408172"/>
    <lineage>
        <taxon>unclassified sequences</taxon>
        <taxon>metagenomes</taxon>
        <taxon>ecological metagenomes</taxon>
    </lineage>
</organism>
<evidence type="ECO:0000256" key="2">
    <source>
        <dbReference type="ARBA" id="ARBA00022692"/>
    </source>
</evidence>
<feature type="transmembrane region" description="Helical" evidence="5">
    <location>
        <begin position="95"/>
        <end position="120"/>
    </location>
</feature>
<dbReference type="InterPro" id="IPR013525">
    <property type="entry name" value="ABC2_TM"/>
</dbReference>
<feature type="transmembrane region" description="Helical" evidence="5">
    <location>
        <begin position="180"/>
        <end position="199"/>
    </location>
</feature>
<sequence length="212" mass="22251">MVPVVLVLAISLGGAPEFHAAAVYTVLFTIFGTFGSAIPLVRDAEAGLFGRIIRAGVPPSHFLIERAAGGSAIDALQLLPALTIATLGSISLNGWIRAVLVLWSSIWIANLLGNLVAAAARSLAETALFSAVVTLFLLHLSGVFRTPLPQSSWAVIEAFSPFQALHETLLTVSAGTSTEFPLGLVVWVLILPVVTVFLARSVTRSLRLASDG</sequence>
<name>A0A381QEX4_9ZZZZ</name>
<evidence type="ECO:0000256" key="3">
    <source>
        <dbReference type="ARBA" id="ARBA00022989"/>
    </source>
</evidence>
<reference evidence="7" key="1">
    <citation type="submission" date="2018-05" db="EMBL/GenBank/DDBJ databases">
        <authorList>
            <person name="Lanie J.A."/>
            <person name="Ng W.-L."/>
            <person name="Kazmierczak K.M."/>
            <person name="Andrzejewski T.M."/>
            <person name="Davidsen T.M."/>
            <person name="Wayne K.J."/>
            <person name="Tettelin H."/>
            <person name="Glass J.I."/>
            <person name="Rusch D."/>
            <person name="Podicherti R."/>
            <person name="Tsui H.-C.T."/>
            <person name="Winkler M.E."/>
        </authorList>
    </citation>
    <scope>NUCLEOTIDE SEQUENCE</scope>
</reference>
<feature type="transmembrane region" description="Helical" evidence="5">
    <location>
        <begin position="127"/>
        <end position="144"/>
    </location>
</feature>
<evidence type="ECO:0000256" key="4">
    <source>
        <dbReference type="ARBA" id="ARBA00023136"/>
    </source>
</evidence>
<keyword evidence="3 5" id="KW-1133">Transmembrane helix</keyword>
<protein>
    <recommendedName>
        <fullName evidence="6">ABC-2 type transporter transmembrane domain-containing protein</fullName>
    </recommendedName>
</protein>